<feature type="domain" description="URB1 C-terminal" evidence="2">
    <location>
        <begin position="901"/>
        <end position="1094"/>
    </location>
</feature>
<feature type="domain" description="URB1 central HEAT repeat" evidence="3">
    <location>
        <begin position="642"/>
        <end position="839"/>
    </location>
</feature>
<dbReference type="InterPro" id="IPR032436">
    <property type="entry name" value="URB1_C"/>
</dbReference>
<evidence type="ECO:0000313" key="4">
    <source>
        <dbReference type="EMBL" id="SZE99538.1"/>
    </source>
</evidence>
<dbReference type="GO" id="GO:0000463">
    <property type="term" value="P:maturation of LSU-rRNA from tricistronic rRNA transcript (SSU-rRNA, 5.8S rRNA, LSU-rRNA)"/>
    <property type="evidence" value="ECO:0007669"/>
    <property type="project" value="TreeGrafter"/>
</dbReference>
<evidence type="ECO:0000259" key="3">
    <source>
        <dbReference type="Pfam" id="PF26140"/>
    </source>
</evidence>
<dbReference type="GO" id="GO:0000466">
    <property type="term" value="P:maturation of 5.8S rRNA from tricistronic rRNA transcript (SSU-rRNA, 5.8S rRNA, LSU-rRNA)"/>
    <property type="evidence" value="ECO:0007669"/>
    <property type="project" value="TreeGrafter"/>
</dbReference>
<dbReference type="GO" id="GO:0005730">
    <property type="term" value="C:nucleolus"/>
    <property type="evidence" value="ECO:0007669"/>
    <property type="project" value="TreeGrafter"/>
</dbReference>
<protein>
    <recommendedName>
        <fullName evidence="6">Ribosome biogenesis protein Urb1</fullName>
    </recommendedName>
</protein>
<evidence type="ECO:0000259" key="1">
    <source>
        <dbReference type="Pfam" id="PF11707"/>
    </source>
</evidence>
<evidence type="ECO:0000259" key="2">
    <source>
        <dbReference type="Pfam" id="PF16201"/>
    </source>
</evidence>
<dbReference type="InterPro" id="IPR016024">
    <property type="entry name" value="ARM-type_fold"/>
</dbReference>
<dbReference type="PANTHER" id="PTHR13500:SF0">
    <property type="entry name" value="NUCLEOLAR PRE-RIBOSOMAL-ASSOCIATED PROTEIN 1"/>
    <property type="match status" value="1"/>
</dbReference>
<dbReference type="Pfam" id="PF11707">
    <property type="entry name" value="Npa1"/>
    <property type="match status" value="1"/>
</dbReference>
<dbReference type="SUPFAM" id="SSF48371">
    <property type="entry name" value="ARM repeat"/>
    <property type="match status" value="1"/>
</dbReference>
<dbReference type="InterPro" id="IPR021714">
    <property type="entry name" value="URB1_N"/>
</dbReference>
<evidence type="ECO:0008006" key="6">
    <source>
        <dbReference type="Google" id="ProtNLM"/>
    </source>
</evidence>
<dbReference type="InterPro" id="IPR039844">
    <property type="entry name" value="URB1"/>
</dbReference>
<dbReference type="Pfam" id="PF26140">
    <property type="entry name" value="HEAT_URB1"/>
    <property type="match status" value="1"/>
</dbReference>
<dbReference type="AlphaFoldDB" id="A0A383UGX3"/>
<organism evidence="4 5">
    <name type="scientific">Blumeria hordei</name>
    <name type="common">Barley powdery mildew</name>
    <name type="synonym">Blumeria graminis f. sp. hordei</name>
    <dbReference type="NCBI Taxonomy" id="2867405"/>
    <lineage>
        <taxon>Eukaryota</taxon>
        <taxon>Fungi</taxon>
        <taxon>Dikarya</taxon>
        <taxon>Ascomycota</taxon>
        <taxon>Pezizomycotina</taxon>
        <taxon>Leotiomycetes</taxon>
        <taxon>Erysiphales</taxon>
        <taxon>Erysiphaceae</taxon>
        <taxon>Blumeria</taxon>
    </lineage>
</organism>
<gene>
    <name evidence="4" type="ORF">BLGHR1_10289</name>
</gene>
<dbReference type="VEuPathDB" id="FungiDB:BLGHR1_10289"/>
<evidence type="ECO:0000313" key="5">
    <source>
        <dbReference type="Proteomes" id="UP000275772"/>
    </source>
</evidence>
<feature type="domain" description="URB1 N-terminal" evidence="1">
    <location>
        <begin position="102"/>
        <end position="450"/>
    </location>
</feature>
<dbReference type="Proteomes" id="UP000275772">
    <property type="component" value="Unassembled WGS sequence"/>
</dbReference>
<accession>A0A383UGX3</accession>
<reference evidence="4 5" key="1">
    <citation type="submission" date="2017-11" db="EMBL/GenBank/DDBJ databases">
        <authorList>
            <person name="Kracher B."/>
        </authorList>
    </citation>
    <scope>NUCLEOTIDE SEQUENCE [LARGE SCALE GENOMIC DNA]</scope>
    <source>
        <strain evidence="4 5">RACE1</strain>
    </source>
</reference>
<dbReference type="PANTHER" id="PTHR13500">
    <property type="entry name" value="NUCLEOLAR PRERIBOSOMAL-ASSOCIATED PROTEIN 1"/>
    <property type="match status" value="1"/>
</dbReference>
<proteinExistence type="predicted"/>
<sequence>MSIKRAANLIQSTGQTCNKRPRISNDNSENVYGTNEISSGAQLQKILTFSQDSSRSIQNIQSFKLFLDALTSENNTASIIVLKEFFNLQQPIQTEHNEEIFLSDLMQTWSYASQSNNEKLLSAVPAVLALLLKTISNNIDLTPFGLKIGKTLLLKKQQELIGRSLIANKNREFILSPVLRLLRELSMYDGGSLANYVFKARSQTFKGLTRNLNLRYTGDGKEDLRKPSVRSNAVRFVLQLLKYLPVESKKDFLNQRDIISGLTRDIRYDPSFLVRDVLETLRTHVIMDVQLTRDAKTKILTPSFLGRIASLYSCNWQEDLDPSKASVDDIAHEFLLTCCTSVNQGALLVQSGLYPKGTEPDNKDFIDKEGGYIDLGLDSIEWLHKFDEKIPVRNVILLEFIQTLRPWSCIKQAELILSIFKSAPELIAEYFLSKKDFSFDPKLTTTWVGYSSFVFGVIQIPLPEYFGYHDKYAQLPPPSSIIIGNLLPHPLNHKVLVRSFSPSVKPLATYLVIKILCAALQKLKVILKMYEEASNASLSSIWNESASRIMEKFTERLPAVNVIITAYRRLDKVDLIQRHAYSNLLNLYYEVLPQIILEPNSGIPSVIGESLLATNKMSLASQDDVLRVLELENIIVLASSIPEVKWLSKGKGLSVSPFLAILKLSAMASLEFPMFHLKSVLASIVEETQLLQTKTNISALDCLIVNLRDTLINGAPEECFEFIDSCFIRCAGTPIKYIFMLEELVKEINKDESKEVAISLVSLAFLEQWPFFVKIADTSSLPIVASFISRHLATSIKIQEDARIIKRLIEKFTANCPVGSAAAKIIENSNKLINQIEIPSKKYDVSGEIFEDSDKPHPKLNEILIAEKEAFKIETDSERDLKLLVSWNTKDIEEVIEDGHLASLIILLSSKHLEVRKETVTNLSKIAFKLKESNFGEKEQIWLLLSEISETAKTVIDLEPLPSVISAFASQAVNVLKDPSHFMFPKLNKFLLRGPIWRIDKIPLMHRIMDEAPSITEKSAAENKWLLLCIYNGLRSKSDLGLYRKVLVFEKLISSYNNYSSPEFREKVIKILFRACMIDEGSTTLITRFSTLTWLEVQQAIASSPDLKSLHELLISSFDEDRIKQWSKGAIQKC</sequence>
<name>A0A383UGX3_BLUHO</name>
<dbReference type="EMBL" id="UNSH01000001">
    <property type="protein sequence ID" value="SZE99538.1"/>
    <property type="molecule type" value="Genomic_DNA"/>
</dbReference>
<dbReference type="InterPro" id="IPR059018">
    <property type="entry name" value="HEAT_URB1"/>
</dbReference>
<dbReference type="Pfam" id="PF16201">
    <property type="entry name" value="NopRA1"/>
    <property type="match status" value="1"/>
</dbReference>